<evidence type="ECO:0000256" key="3">
    <source>
        <dbReference type="ARBA" id="ARBA00007401"/>
    </source>
</evidence>
<keyword evidence="14" id="KW-1185">Reference proteome</keyword>
<comment type="subcellular location">
    <subcellularLocation>
        <location evidence="2">Lysosome</location>
    </subcellularLocation>
</comment>
<keyword evidence="8" id="KW-0458">Lysosome</keyword>
<sequence>MSAVIIFLLSFILVSSASSAQFETADLQGQWKFYNSNKTVNGRGIVPGDIFSDLHRLGFISDPLFADNHLHLRWVSSENWTYSKTFEVDKRVLEFNTLLLRLKGIDTVSTVFLNGVSLLKTNNQFVEYVADVAGILGDRNVIEFQFMSPVLYAEKKSKDYLKSHGHLVPPVCPPAIYHGECHPNFIRKAQYSFAWDWGPSFPTIGISKPLDIVAFDGYFIHDFSWIFERTSESWSIHGDVRVFVDYSAINVTIRVAIEELDVDKEFVYNISAGAEPAVLNFKIAIPTGKVELWWPNGQGQQKLYTIKLVAGEQEISRRVGFRHIELVQDLVDEKHKDKGRHFYFKLNDRPIFLKGSNWIPISMFPSANHTRRLQFLLDSAVEAGMNTLRVWGGGVYESEEFYDYADEKGILLWQDLMFACALYPIDDDFLDSVRTEVQQQVWRIKHHASVLVWAGNNENEIAIRSHWWSVANYTEDKQVEDYTVLYSGTIKSLVEAADPSRPFLLSSPSNGVRTEELD</sequence>
<evidence type="ECO:0000256" key="11">
    <source>
        <dbReference type="SAM" id="SignalP"/>
    </source>
</evidence>
<dbReference type="AlphaFoldDB" id="A0A016V1R3"/>
<feature type="chain" id="PRO_5001488855" description="beta-mannosidase" evidence="11">
    <location>
        <begin position="20"/>
        <end position="518"/>
    </location>
</feature>
<evidence type="ECO:0000259" key="12">
    <source>
        <dbReference type="Pfam" id="PF22666"/>
    </source>
</evidence>
<dbReference type="Proteomes" id="UP000024635">
    <property type="component" value="Unassembled WGS sequence"/>
</dbReference>
<evidence type="ECO:0000256" key="10">
    <source>
        <dbReference type="ARBA" id="ARBA00033445"/>
    </source>
</evidence>
<keyword evidence="5 11" id="KW-0732">Signal</keyword>
<dbReference type="InterPro" id="IPR008979">
    <property type="entry name" value="Galactose-bd-like_sf"/>
</dbReference>
<evidence type="ECO:0000313" key="14">
    <source>
        <dbReference type="Proteomes" id="UP000024635"/>
    </source>
</evidence>
<gene>
    <name evidence="13" type="primary">Acey_s0019.g3800</name>
    <name evidence="13" type="synonym">Acey-C33G3.4</name>
    <name evidence="13" type="ORF">Y032_0019g3800</name>
</gene>
<reference evidence="14" key="1">
    <citation type="journal article" date="2015" name="Nat. Genet.">
        <title>The genome and transcriptome of the zoonotic hookworm Ancylostoma ceylanicum identify infection-specific gene families.</title>
        <authorList>
            <person name="Schwarz E.M."/>
            <person name="Hu Y."/>
            <person name="Antoshechkin I."/>
            <person name="Miller M.M."/>
            <person name="Sternberg P.W."/>
            <person name="Aroian R.V."/>
        </authorList>
    </citation>
    <scope>NUCLEOTIDE SEQUENCE</scope>
    <source>
        <strain evidence="14">HY135</strain>
    </source>
</reference>
<name>A0A016V1R3_9BILA</name>
<keyword evidence="9" id="KW-0326">Glycosidase</keyword>
<dbReference type="Pfam" id="PF22666">
    <property type="entry name" value="Glyco_hydro_2_N2"/>
    <property type="match status" value="1"/>
</dbReference>
<evidence type="ECO:0000256" key="7">
    <source>
        <dbReference type="ARBA" id="ARBA00023180"/>
    </source>
</evidence>
<comment type="caution">
    <text evidence="13">The sequence shown here is derived from an EMBL/GenBank/DDBJ whole genome shotgun (WGS) entry which is preliminary data.</text>
</comment>
<evidence type="ECO:0000256" key="1">
    <source>
        <dbReference type="ARBA" id="ARBA00000829"/>
    </source>
</evidence>
<dbReference type="STRING" id="53326.A0A016V1R3"/>
<dbReference type="InterPro" id="IPR013783">
    <property type="entry name" value="Ig-like_fold"/>
</dbReference>
<evidence type="ECO:0000256" key="6">
    <source>
        <dbReference type="ARBA" id="ARBA00022801"/>
    </source>
</evidence>
<dbReference type="Gene3D" id="2.60.120.260">
    <property type="entry name" value="Galactose-binding domain-like"/>
    <property type="match status" value="1"/>
</dbReference>
<evidence type="ECO:0000256" key="5">
    <source>
        <dbReference type="ARBA" id="ARBA00022729"/>
    </source>
</evidence>
<dbReference type="Gene3D" id="2.60.40.10">
    <property type="entry name" value="Immunoglobulins"/>
    <property type="match status" value="1"/>
</dbReference>
<feature type="signal peptide" evidence="11">
    <location>
        <begin position="1"/>
        <end position="19"/>
    </location>
</feature>
<keyword evidence="7" id="KW-0325">Glycoprotein</keyword>
<dbReference type="GO" id="GO:0004567">
    <property type="term" value="F:beta-mannosidase activity"/>
    <property type="evidence" value="ECO:0007669"/>
    <property type="project" value="UniProtKB-EC"/>
</dbReference>
<keyword evidence="6" id="KW-0378">Hydrolase</keyword>
<dbReference type="GO" id="GO:0005764">
    <property type="term" value="C:lysosome"/>
    <property type="evidence" value="ECO:0007669"/>
    <property type="project" value="UniProtKB-SubCell"/>
</dbReference>
<dbReference type="OrthoDB" id="2866996at2759"/>
<dbReference type="SUPFAM" id="SSF49303">
    <property type="entry name" value="beta-Galactosidase/glucuronidase domain"/>
    <property type="match status" value="1"/>
</dbReference>
<dbReference type="InterPro" id="IPR017853">
    <property type="entry name" value="GH"/>
</dbReference>
<dbReference type="EC" id="3.2.1.25" evidence="4"/>
<dbReference type="PANTHER" id="PTHR43730:SF1">
    <property type="entry name" value="BETA-MANNOSIDASE"/>
    <property type="match status" value="1"/>
</dbReference>
<dbReference type="PANTHER" id="PTHR43730">
    <property type="entry name" value="BETA-MANNOSIDASE"/>
    <property type="match status" value="1"/>
</dbReference>
<evidence type="ECO:0000256" key="2">
    <source>
        <dbReference type="ARBA" id="ARBA00004371"/>
    </source>
</evidence>
<comment type="similarity">
    <text evidence="3">Belongs to the glycosyl hydrolase 2 family.</text>
</comment>
<evidence type="ECO:0000256" key="9">
    <source>
        <dbReference type="ARBA" id="ARBA00023295"/>
    </source>
</evidence>
<organism evidence="13 14">
    <name type="scientific">Ancylostoma ceylanicum</name>
    <dbReference type="NCBI Taxonomy" id="53326"/>
    <lineage>
        <taxon>Eukaryota</taxon>
        <taxon>Metazoa</taxon>
        <taxon>Ecdysozoa</taxon>
        <taxon>Nematoda</taxon>
        <taxon>Chromadorea</taxon>
        <taxon>Rhabditida</taxon>
        <taxon>Rhabditina</taxon>
        <taxon>Rhabditomorpha</taxon>
        <taxon>Strongyloidea</taxon>
        <taxon>Ancylostomatidae</taxon>
        <taxon>Ancylostomatinae</taxon>
        <taxon>Ancylostoma</taxon>
    </lineage>
</organism>
<dbReference type="FunFam" id="2.60.120.260:FF:000060">
    <property type="entry name" value="Probable beta-mannosidase"/>
    <property type="match status" value="1"/>
</dbReference>
<evidence type="ECO:0000313" key="13">
    <source>
        <dbReference type="EMBL" id="EYC21400.1"/>
    </source>
</evidence>
<protein>
    <recommendedName>
        <fullName evidence="4">beta-mannosidase</fullName>
        <ecNumber evidence="4">3.2.1.25</ecNumber>
    </recommendedName>
    <alternativeName>
        <fullName evidence="10">Mannanase</fullName>
    </alternativeName>
</protein>
<dbReference type="InterPro" id="IPR050887">
    <property type="entry name" value="Beta-mannosidase_GH2"/>
</dbReference>
<dbReference type="SUPFAM" id="SSF49785">
    <property type="entry name" value="Galactose-binding domain-like"/>
    <property type="match status" value="1"/>
</dbReference>
<comment type="catalytic activity">
    <reaction evidence="1">
        <text>Hydrolysis of terminal, non-reducing beta-D-mannose residues in beta-D-mannosides.</text>
        <dbReference type="EC" id="3.2.1.25"/>
    </reaction>
</comment>
<dbReference type="GO" id="GO:0006516">
    <property type="term" value="P:glycoprotein catabolic process"/>
    <property type="evidence" value="ECO:0007669"/>
    <property type="project" value="TreeGrafter"/>
</dbReference>
<proteinExistence type="inferred from homology"/>
<accession>A0A016V1R3</accession>
<dbReference type="EMBL" id="JARK01001355">
    <property type="protein sequence ID" value="EYC21400.1"/>
    <property type="molecule type" value="Genomic_DNA"/>
</dbReference>
<feature type="domain" description="Beta-mannosidase-like galactose-binding" evidence="12">
    <location>
        <begin position="31"/>
        <end position="208"/>
    </location>
</feature>
<dbReference type="Gene3D" id="3.20.20.80">
    <property type="entry name" value="Glycosidases"/>
    <property type="match status" value="1"/>
</dbReference>
<evidence type="ECO:0000256" key="4">
    <source>
        <dbReference type="ARBA" id="ARBA00012754"/>
    </source>
</evidence>
<dbReference type="SUPFAM" id="SSF51445">
    <property type="entry name" value="(Trans)glycosidases"/>
    <property type="match status" value="1"/>
</dbReference>
<dbReference type="InterPro" id="IPR036156">
    <property type="entry name" value="Beta-gal/glucu_dom_sf"/>
</dbReference>
<evidence type="ECO:0000256" key="8">
    <source>
        <dbReference type="ARBA" id="ARBA00023228"/>
    </source>
</evidence>
<dbReference type="InterPro" id="IPR054593">
    <property type="entry name" value="Beta-mannosidase-like_N2"/>
</dbReference>